<dbReference type="SUPFAM" id="SSF54637">
    <property type="entry name" value="Thioesterase/thiol ester dehydrase-isomerase"/>
    <property type="match status" value="1"/>
</dbReference>
<dbReference type="InterPro" id="IPR002539">
    <property type="entry name" value="MaoC-like_dom"/>
</dbReference>
<reference evidence="2" key="1">
    <citation type="submission" date="2022-08" db="EMBL/GenBank/DDBJ databases">
        <title>Chelativorans sichuanense sp. nov., a paraffin oil-degrading bacterium isolated from a mixture of oil-based drill cuttings and paddy soil.</title>
        <authorList>
            <person name="Yu J."/>
            <person name="Liu H."/>
            <person name="Chen Q."/>
        </authorList>
    </citation>
    <scope>NUCLEOTIDE SEQUENCE</scope>
    <source>
        <strain evidence="2">SCAU 2101</strain>
    </source>
</reference>
<comment type="caution">
    <text evidence="2">The sequence shown here is derived from an EMBL/GenBank/DDBJ whole genome shotgun (WGS) entry which is preliminary data.</text>
</comment>
<feature type="domain" description="MaoC-like" evidence="1">
    <location>
        <begin position="13"/>
        <end position="128"/>
    </location>
</feature>
<dbReference type="PANTHER" id="PTHR42993">
    <property type="entry name" value="MAOC-LIKE DEHYDRATASE DOMAIN-CONTAINING PROTEIN"/>
    <property type="match status" value="1"/>
</dbReference>
<keyword evidence="3" id="KW-1185">Reference proteome</keyword>
<protein>
    <submittedName>
        <fullName evidence="2">MaoC family dehydratase</fullName>
    </submittedName>
</protein>
<dbReference type="Pfam" id="PF01575">
    <property type="entry name" value="MaoC_dehydratas"/>
    <property type="match status" value="1"/>
</dbReference>
<proteinExistence type="predicted"/>
<dbReference type="AlphaFoldDB" id="A0A9X3B677"/>
<evidence type="ECO:0000313" key="3">
    <source>
        <dbReference type="Proteomes" id="UP001149009"/>
    </source>
</evidence>
<dbReference type="EMBL" id="JAODNV010000007">
    <property type="protein sequence ID" value="MCT8989902.1"/>
    <property type="molecule type" value="Genomic_DNA"/>
</dbReference>
<dbReference type="InterPro" id="IPR039375">
    <property type="entry name" value="NodN-like"/>
</dbReference>
<gene>
    <name evidence="2" type="ORF">NYR54_06285</name>
</gene>
<dbReference type="RefSeq" id="WP_261514761.1">
    <property type="nucleotide sequence ID" value="NZ_JAODNV010000007.1"/>
</dbReference>
<accession>A0A9X3B677</accession>
<dbReference type="CDD" id="cd03450">
    <property type="entry name" value="NodN"/>
    <property type="match status" value="1"/>
</dbReference>
<sequence length="152" mass="17171">MLTVERAIDLKAHAGKVLGSSDWVTVEQEAIDTFARLTGDDHWIHVDRERARREMPGGRTIAHGLYLLSLIPFLQRSIYAVRRRGRGLNYGYDRVRFVSPVQEGSRVRLTLKLIDAAPHPRGTRVETETTIELEGSDRPALVASNILLIEDE</sequence>
<name>A0A9X3B677_9HYPH</name>
<dbReference type="Proteomes" id="UP001149009">
    <property type="component" value="Unassembled WGS sequence"/>
</dbReference>
<evidence type="ECO:0000259" key="1">
    <source>
        <dbReference type="Pfam" id="PF01575"/>
    </source>
</evidence>
<organism evidence="2 3">
    <name type="scientific">Chelativorans petroleitrophicus</name>
    <dbReference type="NCBI Taxonomy" id="2975484"/>
    <lineage>
        <taxon>Bacteria</taxon>
        <taxon>Pseudomonadati</taxon>
        <taxon>Pseudomonadota</taxon>
        <taxon>Alphaproteobacteria</taxon>
        <taxon>Hyphomicrobiales</taxon>
        <taxon>Phyllobacteriaceae</taxon>
        <taxon>Chelativorans</taxon>
    </lineage>
</organism>
<evidence type="ECO:0000313" key="2">
    <source>
        <dbReference type="EMBL" id="MCT8989902.1"/>
    </source>
</evidence>
<dbReference type="InterPro" id="IPR029069">
    <property type="entry name" value="HotDog_dom_sf"/>
</dbReference>
<dbReference type="Gene3D" id="3.10.129.10">
    <property type="entry name" value="Hotdog Thioesterase"/>
    <property type="match status" value="1"/>
</dbReference>
<dbReference type="PANTHER" id="PTHR42993:SF1">
    <property type="entry name" value="MAOC-LIKE DEHYDRATASE DOMAIN-CONTAINING PROTEIN"/>
    <property type="match status" value="1"/>
</dbReference>